<evidence type="ECO:0000313" key="5">
    <source>
        <dbReference type="Proteomes" id="UP000005710"/>
    </source>
</evidence>
<dbReference type="STRING" id="867903.ThesuDRAFT_00995"/>
<dbReference type="EMBL" id="AENY02000002">
    <property type="protein sequence ID" value="EKP95252.1"/>
    <property type="molecule type" value="Genomic_DNA"/>
</dbReference>
<dbReference type="PANTHER" id="PTHR37464:SF1">
    <property type="entry name" value="BLL2463 PROTEIN"/>
    <property type="match status" value="1"/>
</dbReference>
<feature type="transmembrane region" description="Helical" evidence="2">
    <location>
        <begin position="16"/>
        <end position="35"/>
    </location>
</feature>
<feature type="region of interest" description="Disordered" evidence="1">
    <location>
        <begin position="477"/>
        <end position="555"/>
    </location>
</feature>
<dbReference type="eggNOG" id="COG2304">
    <property type="taxonomic scope" value="Bacteria"/>
</dbReference>
<reference evidence="4" key="2">
    <citation type="submission" date="2012-10" db="EMBL/GenBank/DDBJ databases">
        <title>Improved high-quality draft of Thermaerobacter subterraneus C21, DSM 13965.</title>
        <authorList>
            <consortium name="DOE Joint Genome Institute"/>
            <person name="Eisen J."/>
            <person name="Huntemann M."/>
            <person name="Wei C.-L."/>
            <person name="Han J."/>
            <person name="Detter J.C."/>
            <person name="Han C."/>
            <person name="Tapia R."/>
            <person name="Chen A."/>
            <person name="Kyrpides N."/>
            <person name="Mavromatis K."/>
            <person name="Markowitz V."/>
            <person name="Szeto E."/>
            <person name="Ivanova N."/>
            <person name="Mikhailova N."/>
            <person name="Ovchinnikova G."/>
            <person name="Pagani I."/>
            <person name="Pati A."/>
            <person name="Goodwin L."/>
            <person name="Nordberg H.P."/>
            <person name="Cantor M.N."/>
            <person name="Hua S.X."/>
            <person name="Woyke T."/>
            <person name="Eisen J."/>
            <person name="Klenk H.-P."/>
        </authorList>
    </citation>
    <scope>NUCLEOTIDE SEQUENCE [LARGE SCALE GENOMIC DNA]</scope>
    <source>
        <strain evidence="4">DSM 13965</strain>
    </source>
</reference>
<gene>
    <name evidence="4" type="ORF">ThesuDRAFT_00995</name>
</gene>
<feature type="compositionally biased region" description="Low complexity" evidence="1">
    <location>
        <begin position="350"/>
        <end position="374"/>
    </location>
</feature>
<proteinExistence type="predicted"/>
<evidence type="ECO:0000313" key="4">
    <source>
        <dbReference type="EMBL" id="EKP95252.1"/>
    </source>
</evidence>
<dbReference type="Proteomes" id="UP000005710">
    <property type="component" value="Unassembled WGS sequence"/>
</dbReference>
<dbReference type="OrthoDB" id="2081962at2"/>
<feature type="compositionally biased region" description="Gly residues" evidence="1">
    <location>
        <begin position="339"/>
        <end position="349"/>
    </location>
</feature>
<name>K6PQN2_9FIRM</name>
<keyword evidence="2" id="KW-1133">Transmembrane helix</keyword>
<feature type="compositionally biased region" description="Low complexity" evidence="1">
    <location>
        <begin position="825"/>
        <end position="845"/>
    </location>
</feature>
<dbReference type="PANTHER" id="PTHR37464">
    <property type="entry name" value="BLL2463 PROTEIN"/>
    <property type="match status" value="1"/>
</dbReference>
<feature type="compositionally biased region" description="Low complexity" evidence="1">
    <location>
        <begin position="312"/>
        <end position="338"/>
    </location>
</feature>
<feature type="compositionally biased region" description="Gly residues" evidence="1">
    <location>
        <begin position="522"/>
        <end position="533"/>
    </location>
</feature>
<evidence type="ECO:0000256" key="2">
    <source>
        <dbReference type="SAM" id="Phobius"/>
    </source>
</evidence>
<dbReference type="Pfam" id="PF07584">
    <property type="entry name" value="BatA"/>
    <property type="match status" value="1"/>
</dbReference>
<sequence>MPGAAGSIFLTTGWGWLGPLLALLGAGLIVLLYMLRRRPRIRPVPSTLLWQQVVRDQVARRPWQRLRSRLSLWLELLGALALALALARPALPGGTAAAPGVVWVLDATASMGVEGRWQEAIALLHDDLRRTGPGFRGALLWAGPVPGWLAEPGATAADIGSALDRLAASPSGPAGGTTDWGTVLALAYGAAGALPPGSPVRVVTDGTDPALARQLASPPPASLHPLEVVVTGEPVENTAILAVHLPGPRQGTGPGNDFGSDVGDGLRNGVGNGLGNALGNGLASRDPGGNTELTVTLVHYGRKPATVTVVVEPAPRDPASPGAGGDSPDSPGPRQGTAGPQGGGAGGSAAPGHTGSSPGSPGASGSVPDGPGASRTGRAASTGSGEHAVAAGSSGNVPPRTVTLQPGRPLQVTISVPGGAPFYRVALVPGDAYPTDDVAWAIPEASPTVRIGLLAQGEAALIHRALALRPGAQVVRLVPPGTGTTGGTGEGPPPSGPRPAGGEPAYSGEGSAARQPVPPEGGPAGAGGNGGAGQPVPTEGRPAAGTEGSKPGAAAGAALGPEAAAALPLEAVAGLDLLVVVGLPLPPGLPASLPVIWIDPPGPSFQPRSLAVAPGGDAARLLGLVPLEGVTLLSAQALEPARGQREPGEVPLLLGDGRPIATYRPPGPGRGGRAVLGFDPYQGTLLLRPAWPLLVQALVSDLAPGGLGAPPRQRAGQVLALAPSPWLTAVTVLSPSGRPVLPGSVLDEPGLYRITARPVVPPTGGSGGGQAAEETVEAALWVQPDPGESLAVAEGPLVGTGHVPPPQPGRGTEAAAGRQESDTRAAAPAAGDGPPGPGTLSSPGPLAGHPAWRWAAWLALAGLAAGTWVVRHEL</sequence>
<evidence type="ECO:0000259" key="3">
    <source>
        <dbReference type="Pfam" id="PF07584"/>
    </source>
</evidence>
<organism evidence="4 5">
    <name type="scientific">Thermaerobacter subterraneus DSM 13965</name>
    <dbReference type="NCBI Taxonomy" id="867903"/>
    <lineage>
        <taxon>Bacteria</taxon>
        <taxon>Bacillati</taxon>
        <taxon>Bacillota</taxon>
        <taxon>Clostridia</taxon>
        <taxon>Eubacteriales</taxon>
        <taxon>Clostridiales Family XVII. Incertae Sedis</taxon>
        <taxon>Thermaerobacter</taxon>
    </lineage>
</organism>
<feature type="region of interest" description="Disordered" evidence="1">
    <location>
        <begin position="312"/>
        <end position="406"/>
    </location>
</feature>
<comment type="caution">
    <text evidence="4">The sequence shown here is derived from an EMBL/GenBank/DDBJ whole genome shotgun (WGS) entry which is preliminary data.</text>
</comment>
<keyword evidence="2" id="KW-0472">Membrane</keyword>
<feature type="transmembrane region" description="Helical" evidence="2">
    <location>
        <begin position="70"/>
        <end position="87"/>
    </location>
</feature>
<accession>K6PQN2</accession>
<evidence type="ECO:0000256" key="1">
    <source>
        <dbReference type="SAM" id="MobiDB-lite"/>
    </source>
</evidence>
<feature type="domain" description="Aerotolerance regulator N-terminal" evidence="3">
    <location>
        <begin position="19"/>
        <end position="89"/>
    </location>
</feature>
<keyword evidence="5" id="KW-1185">Reference proteome</keyword>
<protein>
    <recommendedName>
        <fullName evidence="3">Aerotolerance regulator N-terminal domain-containing protein</fullName>
    </recommendedName>
</protein>
<reference evidence="4" key="1">
    <citation type="submission" date="2010-10" db="EMBL/GenBank/DDBJ databases">
        <authorList>
            <consortium name="US DOE Joint Genome Institute (JGI-PGF)"/>
            <person name="Lucas S."/>
            <person name="Copeland A."/>
            <person name="Lapidus A."/>
            <person name="Bruce D."/>
            <person name="Goodwin L."/>
            <person name="Pitluck S."/>
            <person name="Kyrpides N."/>
            <person name="Mavromatis K."/>
            <person name="Detter J.C."/>
            <person name="Han C."/>
            <person name="Land M."/>
            <person name="Hauser L."/>
            <person name="Markowitz V."/>
            <person name="Cheng J.-F."/>
            <person name="Hugenholtz P."/>
            <person name="Woyke T."/>
            <person name="Wu D."/>
            <person name="Pukall R."/>
            <person name="Wahrenburg C."/>
            <person name="Brambilla E."/>
            <person name="Klenk H.-P."/>
            <person name="Eisen J.A."/>
        </authorList>
    </citation>
    <scope>NUCLEOTIDE SEQUENCE [LARGE SCALE GENOMIC DNA]</scope>
    <source>
        <strain evidence="4">DSM 13965</strain>
    </source>
</reference>
<dbReference type="RefSeq" id="WP_006903263.1">
    <property type="nucleotide sequence ID" value="NZ_JH976535.1"/>
</dbReference>
<dbReference type="InterPro" id="IPR024163">
    <property type="entry name" value="Aerotolerance_reg_N"/>
</dbReference>
<dbReference type="AlphaFoldDB" id="K6PQN2"/>
<dbReference type="HOGENOM" id="CLU_364435_0_0_9"/>
<feature type="region of interest" description="Disordered" evidence="1">
    <location>
        <begin position="789"/>
        <end position="845"/>
    </location>
</feature>
<keyword evidence="2" id="KW-0812">Transmembrane</keyword>